<dbReference type="InParanoid" id="D2VBY4"/>
<evidence type="ECO:0000313" key="1">
    <source>
        <dbReference type="EMBL" id="EFC45558.1"/>
    </source>
</evidence>
<protein>
    <submittedName>
        <fullName evidence="1">Predicted protein</fullName>
    </submittedName>
</protein>
<accession>D2VBY4</accession>
<dbReference type="GeneID" id="8858758"/>
<dbReference type="EMBL" id="GG738862">
    <property type="protein sequence ID" value="EFC45558.1"/>
    <property type="molecule type" value="Genomic_DNA"/>
</dbReference>
<dbReference type="OrthoDB" id="10676217at2759"/>
<dbReference type="OMA" id="VAVICHN"/>
<dbReference type="AlphaFoldDB" id="D2VBY4"/>
<dbReference type="RefSeq" id="XP_002678302.1">
    <property type="nucleotide sequence ID" value="XM_002678256.1"/>
</dbReference>
<evidence type="ECO:0000313" key="2">
    <source>
        <dbReference type="Proteomes" id="UP000006671"/>
    </source>
</evidence>
<dbReference type="VEuPathDB" id="AmoebaDB:NAEGRDRAFT_66380"/>
<dbReference type="Proteomes" id="UP000006671">
    <property type="component" value="Unassembled WGS sequence"/>
</dbReference>
<keyword evidence="2" id="KW-1185">Reference proteome</keyword>
<proteinExistence type="predicted"/>
<dbReference type="KEGG" id="ngr:NAEGRDRAFT_66380"/>
<sequence length="423" mass="48769">MSKVPPPPAHGISSALIKKKHKKRFTISTENILQQNSINRSEDEEIKRKNNYHHEGRVLIIPQLHYGLEKIGTKITLMDRDNLLTHSPTLISFGGYSVFGGIIDVQLLYLDLEPSESGELNVEFEWKLLDEGNSELINLVTVSNLTFHYCKQRQSLLLFIPTDHVNIFEFSLTSRTWEKSKFISPFYDSYFLIDRDEKHLIDIMSSDSMYINCYELSGVFSNMDKKGVELPTPKSRMNAILEEELVIHRDATLPILDEQKILILSTMSRGQNYNYISKSPDLLTINLSGSNPFEHCKLFDEIGSKPTLAEFPKIDKLQKSKVLISVFNNTKKRMVLFVKDVSKHGVEELRYNPLPIELKRHVLFETVSFGFITKKNERRILLMPSNDLIFIIKIDYFAISFAFPFISNMRILLPISDISIICK</sequence>
<reference evidence="1 2" key="1">
    <citation type="journal article" date="2010" name="Cell">
        <title>The genome of Naegleria gruberi illuminates early eukaryotic versatility.</title>
        <authorList>
            <person name="Fritz-Laylin L.K."/>
            <person name="Prochnik S.E."/>
            <person name="Ginger M.L."/>
            <person name="Dacks J.B."/>
            <person name="Carpenter M.L."/>
            <person name="Field M.C."/>
            <person name="Kuo A."/>
            <person name="Paredez A."/>
            <person name="Chapman J."/>
            <person name="Pham J."/>
            <person name="Shu S."/>
            <person name="Neupane R."/>
            <person name="Cipriano M."/>
            <person name="Mancuso J."/>
            <person name="Tu H."/>
            <person name="Salamov A."/>
            <person name="Lindquist E."/>
            <person name="Shapiro H."/>
            <person name="Lucas S."/>
            <person name="Grigoriev I.V."/>
            <person name="Cande W.Z."/>
            <person name="Fulton C."/>
            <person name="Rokhsar D.S."/>
            <person name="Dawson S.C."/>
        </authorList>
    </citation>
    <scope>NUCLEOTIDE SEQUENCE [LARGE SCALE GENOMIC DNA]</scope>
    <source>
        <strain evidence="1 2">NEG-M</strain>
    </source>
</reference>
<gene>
    <name evidence="1" type="ORF">NAEGRDRAFT_66380</name>
</gene>
<organism evidence="2">
    <name type="scientific">Naegleria gruberi</name>
    <name type="common">Amoeba</name>
    <dbReference type="NCBI Taxonomy" id="5762"/>
    <lineage>
        <taxon>Eukaryota</taxon>
        <taxon>Discoba</taxon>
        <taxon>Heterolobosea</taxon>
        <taxon>Tetramitia</taxon>
        <taxon>Eutetramitia</taxon>
        <taxon>Vahlkampfiidae</taxon>
        <taxon>Naegleria</taxon>
    </lineage>
</organism>
<name>D2VBY4_NAEGR</name>